<dbReference type="PANTHER" id="PTHR43791">
    <property type="entry name" value="PERMEASE-RELATED"/>
    <property type="match status" value="1"/>
</dbReference>
<proteinExistence type="predicted"/>
<dbReference type="OMA" id="QINFASQ"/>
<dbReference type="PANTHER" id="PTHR43791:SF32">
    <property type="entry name" value="MAJOR FACILITATOR SUPERFAMILY (MFS) PROFILE DOMAIN-CONTAINING PROTEIN"/>
    <property type="match status" value="1"/>
</dbReference>
<dbReference type="Pfam" id="PF07690">
    <property type="entry name" value="MFS_1"/>
    <property type="match status" value="1"/>
</dbReference>
<evidence type="ECO:0000256" key="5">
    <source>
        <dbReference type="ARBA" id="ARBA00023136"/>
    </source>
</evidence>
<comment type="subcellular location">
    <subcellularLocation>
        <location evidence="1">Membrane</location>
        <topology evidence="1">Multi-pass membrane protein</topology>
    </subcellularLocation>
</comment>
<name>A0A1B8AQ37_FUSPO</name>
<feature type="transmembrane region" description="Helical" evidence="7">
    <location>
        <begin position="90"/>
        <end position="115"/>
    </location>
</feature>
<keyword evidence="9" id="KW-1185">Reference proteome</keyword>
<dbReference type="AlphaFoldDB" id="A0A1B8AQ37"/>
<keyword evidence="4 7" id="KW-1133">Transmembrane helix</keyword>
<dbReference type="InterPro" id="IPR011701">
    <property type="entry name" value="MFS"/>
</dbReference>
<keyword evidence="3 7" id="KW-0812">Transmembrane</keyword>
<evidence type="ECO:0000256" key="2">
    <source>
        <dbReference type="ARBA" id="ARBA00022448"/>
    </source>
</evidence>
<evidence type="ECO:0000256" key="1">
    <source>
        <dbReference type="ARBA" id="ARBA00004141"/>
    </source>
</evidence>
<dbReference type="EMBL" id="LYXU01000003">
    <property type="protein sequence ID" value="OBS22652.1"/>
    <property type="molecule type" value="Genomic_DNA"/>
</dbReference>
<gene>
    <name evidence="8" type="ORF">FPOA_08985</name>
</gene>
<evidence type="ECO:0000256" key="4">
    <source>
        <dbReference type="ARBA" id="ARBA00022989"/>
    </source>
</evidence>
<evidence type="ECO:0000256" key="3">
    <source>
        <dbReference type="ARBA" id="ARBA00022692"/>
    </source>
</evidence>
<evidence type="ECO:0000313" key="9">
    <source>
        <dbReference type="Proteomes" id="UP000091967"/>
    </source>
</evidence>
<dbReference type="Gene3D" id="1.20.1250.20">
    <property type="entry name" value="MFS general substrate transporter like domains"/>
    <property type="match status" value="1"/>
</dbReference>
<dbReference type="Proteomes" id="UP000091967">
    <property type="component" value="Unassembled WGS sequence"/>
</dbReference>
<dbReference type="GO" id="GO:0016020">
    <property type="term" value="C:membrane"/>
    <property type="evidence" value="ECO:0007669"/>
    <property type="project" value="UniProtKB-SubCell"/>
</dbReference>
<evidence type="ECO:0000256" key="7">
    <source>
        <dbReference type="SAM" id="Phobius"/>
    </source>
</evidence>
<protein>
    <recommendedName>
        <fullName evidence="10">Major facilitator superfamily (MFS) profile domain-containing protein</fullName>
    </recommendedName>
</protein>
<keyword evidence="6" id="KW-0325">Glycoprotein</keyword>
<accession>A0A1B8AQ37</accession>
<keyword evidence="5 7" id="KW-0472">Membrane</keyword>
<comment type="caution">
    <text evidence="8">The sequence shown here is derived from an EMBL/GenBank/DDBJ whole genome shotgun (WGS) entry which is preliminary data.</text>
</comment>
<dbReference type="InterPro" id="IPR036259">
    <property type="entry name" value="MFS_trans_sf"/>
</dbReference>
<evidence type="ECO:0008006" key="10">
    <source>
        <dbReference type="Google" id="ProtNLM"/>
    </source>
</evidence>
<dbReference type="SUPFAM" id="SSF103473">
    <property type="entry name" value="MFS general substrate transporter"/>
    <property type="match status" value="1"/>
</dbReference>
<sequence length="187" mass="20647">MVGIIIAEIPSNIVLQKLGAPIWLTGQVLIWGTVALTQAWVTDIHSFFATRFLLGFFEAGFIPGAQYMLAVFYREKELALRTAIFYFGNYFATATGSLIAAGVLQMGAILGLAGWQWLFISMLKILPDWTFKSAGALTICTGLCNATAEDILHTVSIPSTRYSGRDNTEKIPRSSVLWKLTSRMNCR</sequence>
<feature type="transmembrane region" description="Helical" evidence="7">
    <location>
        <begin position="20"/>
        <end position="40"/>
    </location>
</feature>
<evidence type="ECO:0000313" key="8">
    <source>
        <dbReference type="EMBL" id="OBS22652.1"/>
    </source>
</evidence>
<keyword evidence="2" id="KW-0813">Transport</keyword>
<dbReference type="GO" id="GO:0022857">
    <property type="term" value="F:transmembrane transporter activity"/>
    <property type="evidence" value="ECO:0007669"/>
    <property type="project" value="InterPro"/>
</dbReference>
<organism evidence="8 9">
    <name type="scientific">Fusarium poae</name>
    <dbReference type="NCBI Taxonomy" id="36050"/>
    <lineage>
        <taxon>Eukaryota</taxon>
        <taxon>Fungi</taxon>
        <taxon>Dikarya</taxon>
        <taxon>Ascomycota</taxon>
        <taxon>Pezizomycotina</taxon>
        <taxon>Sordariomycetes</taxon>
        <taxon>Hypocreomycetidae</taxon>
        <taxon>Hypocreales</taxon>
        <taxon>Nectriaceae</taxon>
        <taxon>Fusarium</taxon>
    </lineage>
</organism>
<dbReference type="STRING" id="36050.A0A1B8AQ37"/>
<evidence type="ECO:0000256" key="6">
    <source>
        <dbReference type="ARBA" id="ARBA00023180"/>
    </source>
</evidence>
<reference evidence="8 9" key="1">
    <citation type="submission" date="2016-06" db="EMBL/GenBank/DDBJ databases">
        <title>Living apart together: crosstalk between the core and supernumerary genomes in a fungal plant pathogen.</title>
        <authorList>
            <person name="Vanheule A."/>
            <person name="Audenaert K."/>
            <person name="Warris S."/>
            <person name="Van De Geest H."/>
            <person name="Schijlen E."/>
            <person name="Hofte M."/>
            <person name="De Saeger S."/>
            <person name="Haesaert G."/>
            <person name="Waalwijk C."/>
            <person name="Van Der Lee T."/>
        </authorList>
    </citation>
    <scope>NUCLEOTIDE SEQUENCE [LARGE SCALE GENOMIC DNA]</scope>
    <source>
        <strain evidence="8 9">2516</strain>
    </source>
</reference>
<feature type="transmembrane region" description="Helical" evidence="7">
    <location>
        <begin position="52"/>
        <end position="70"/>
    </location>
</feature>